<dbReference type="AlphaFoldDB" id="A0A8J3IBC1"/>
<dbReference type="Proteomes" id="UP000612362">
    <property type="component" value="Unassembled WGS sequence"/>
</dbReference>
<protein>
    <submittedName>
        <fullName evidence="1">Uncharacterized protein</fullName>
    </submittedName>
</protein>
<dbReference type="RefSeq" id="WP_220199740.1">
    <property type="nucleotide sequence ID" value="NZ_BNJF01000009.1"/>
</dbReference>
<keyword evidence="2" id="KW-1185">Reference proteome</keyword>
<evidence type="ECO:0000313" key="1">
    <source>
        <dbReference type="EMBL" id="GHO50783.1"/>
    </source>
</evidence>
<reference evidence="1" key="1">
    <citation type="submission" date="2020-10" db="EMBL/GenBank/DDBJ databases">
        <title>Taxonomic study of unclassified bacteria belonging to the class Ktedonobacteria.</title>
        <authorList>
            <person name="Yabe S."/>
            <person name="Wang C.M."/>
            <person name="Zheng Y."/>
            <person name="Sakai Y."/>
            <person name="Cavaletti L."/>
            <person name="Monciardini P."/>
            <person name="Donadio S."/>
        </authorList>
    </citation>
    <scope>NUCLEOTIDE SEQUENCE</scope>
    <source>
        <strain evidence="1">SOSP1-1</strain>
    </source>
</reference>
<sequence>MSIIFAPELTDLFSVGPVSITDIDRLHGDPNIPVSRLEEPYEFFFWKGLLKVACLNGSTIRIVLGARANLPQGIALEVERLRADLKAHKRQDQALYRLIGMSKSAQGGTLELHLVLSSYAEQMILRKHYWTERGKHLDRDRITSHPGGIGTNVMLRTKDGKFVFADYPDPGMPPDSLSIVPVALTSEDVDADGIPDLKACALRGLETRLGVPAEAVERMEQVLVGTVRSGTCDVLQVADTGLTGSEIERLHAVLPEPKRLTRLRIVSGNPEAVARLFMTRLPGGGSYPFPTSAAVALVYQVLVDKWGQEATDAAILQRKTPAFLNGTQRQYDEWNS</sequence>
<evidence type="ECO:0000313" key="2">
    <source>
        <dbReference type="Proteomes" id="UP000612362"/>
    </source>
</evidence>
<organism evidence="1 2">
    <name type="scientific">Ktedonospora formicarum</name>
    <dbReference type="NCBI Taxonomy" id="2778364"/>
    <lineage>
        <taxon>Bacteria</taxon>
        <taxon>Bacillati</taxon>
        <taxon>Chloroflexota</taxon>
        <taxon>Ktedonobacteria</taxon>
        <taxon>Ktedonobacterales</taxon>
        <taxon>Ktedonobacteraceae</taxon>
        <taxon>Ktedonospora</taxon>
    </lineage>
</organism>
<comment type="caution">
    <text evidence="1">The sequence shown here is derived from an EMBL/GenBank/DDBJ whole genome shotgun (WGS) entry which is preliminary data.</text>
</comment>
<accession>A0A8J3IBC1</accession>
<gene>
    <name evidence="1" type="ORF">KSX_89460</name>
</gene>
<proteinExistence type="predicted"/>
<name>A0A8J3IBC1_9CHLR</name>
<dbReference type="EMBL" id="BNJF01000009">
    <property type="protein sequence ID" value="GHO50783.1"/>
    <property type="molecule type" value="Genomic_DNA"/>
</dbReference>